<accession>A0A7M5WZ45</accession>
<evidence type="ECO:0000256" key="1">
    <source>
        <dbReference type="ARBA" id="ARBA00004141"/>
    </source>
</evidence>
<feature type="transmembrane region" description="Helical" evidence="6">
    <location>
        <begin position="731"/>
        <end position="751"/>
    </location>
</feature>
<keyword evidence="8" id="KW-1185">Reference proteome</keyword>
<feature type="transmembrane region" description="Helical" evidence="6">
    <location>
        <begin position="643"/>
        <end position="665"/>
    </location>
</feature>
<keyword evidence="2 6" id="KW-0812">Transmembrane</keyword>
<feature type="transmembrane region" description="Helical" evidence="6">
    <location>
        <begin position="340"/>
        <end position="360"/>
    </location>
</feature>
<feature type="transmembrane region" description="Helical" evidence="6">
    <location>
        <begin position="573"/>
        <end position="592"/>
    </location>
</feature>
<dbReference type="RefSeq" id="XP_066916463.1">
    <property type="nucleotide sequence ID" value="XM_067060362.1"/>
</dbReference>
<feature type="compositionally biased region" description="Polar residues" evidence="5">
    <location>
        <begin position="136"/>
        <end position="157"/>
    </location>
</feature>
<feature type="region of interest" description="Disordered" evidence="5">
    <location>
        <begin position="16"/>
        <end position="201"/>
    </location>
</feature>
<sequence length="828" mass="92794">MASNEDTVKEVVLTNGKQLTAINEDYTSTIDPGTPIIVNNDQSSSSPANPGSKPNEDILLPSSQRRNSKQSDSPVPPNSQRRNSKQSDNPVPPNSSRRNSKQSDPEVPNSPRRNSKQSESPTLPNSQRRNSEQSEDSNSQKRNSKQSESPVLPNSQRRNSKQSDDPVNPKSRSRNSKQSEDLNSQRRSSKQQESPKDFDLEENALTILPRVNNVLSPSDTSFEEIVLCDPPLANRKPSKSAIKRFKANNKQDETTKSSLKKSPLLAGLSGIKQKFSSVRFSSILDIHIPSETHPQSDEPSYAVSIEGNEPPYDFDQQYGRLPRPTMAAPQPRTRIYKTRWYILAVFTAYVAMQYFIWNSFGPIASSVKTAYGWENSDITLLASWDTILYVIFSLEVCWLVQKRGLRKSFLCSLFLVVIGALFRCFAVRETKVKTYMNTGQILNGLGGMLAQAAGPVVSSNWFPPDERTRATAISTLASQGGLALSYIIGPAIVKEEAHIRESFPNITTRALEAELRDEISTFMYKELLVTCFITACAMLYFPNKPKLPPSLSASLTKLQFRDGFKRLFKMRNYWYILFIAASSTGIYSGWAAVLYLNLSDHGLGITQSECGLMGFASTVFSAIGGIALGYLSDKWPGHMRHLLIILFSLAFIMFCWITVICLKVFTYRLDMLYIPCLIGGFCINGSTPLMYEMIIELTYPIPETVSIGFLGVVNNIFTFAFLLLFNVPKIGVVWTNWCLIATCFICLLLLTRFKEKYYRMKIDGISVTSIERRVESTIERRLHGINSMAPTAKRFISDMRGIAVVSFSSDDIITSPNLEPTPNRSYSY</sequence>
<keyword evidence="3 6" id="KW-1133">Transmembrane helix</keyword>
<feature type="transmembrane region" description="Helical" evidence="6">
    <location>
        <begin position="409"/>
        <end position="428"/>
    </location>
</feature>
<feature type="transmembrane region" description="Helical" evidence="6">
    <location>
        <begin position="671"/>
        <end position="691"/>
    </location>
</feature>
<evidence type="ECO:0000313" key="7">
    <source>
        <dbReference type="EnsemblMetazoa" id="CLYHEMP015411.1"/>
    </source>
</evidence>
<dbReference type="InterPro" id="IPR036259">
    <property type="entry name" value="MFS_trans_sf"/>
</dbReference>
<organism evidence="7 8">
    <name type="scientific">Clytia hemisphaerica</name>
    <dbReference type="NCBI Taxonomy" id="252671"/>
    <lineage>
        <taxon>Eukaryota</taxon>
        <taxon>Metazoa</taxon>
        <taxon>Cnidaria</taxon>
        <taxon>Hydrozoa</taxon>
        <taxon>Hydroidolina</taxon>
        <taxon>Leptothecata</taxon>
        <taxon>Obeliida</taxon>
        <taxon>Clytiidae</taxon>
        <taxon>Clytia</taxon>
    </lineage>
</organism>
<dbReference type="Pfam" id="PF07690">
    <property type="entry name" value="MFS_1"/>
    <property type="match status" value="1"/>
</dbReference>
<dbReference type="Gene3D" id="1.20.1250.20">
    <property type="entry name" value="MFS general substrate transporter like domains"/>
    <property type="match status" value="2"/>
</dbReference>
<comment type="subcellular location">
    <subcellularLocation>
        <location evidence="1">Membrane</location>
        <topology evidence="1">Multi-pass membrane protein</topology>
    </subcellularLocation>
</comment>
<evidence type="ECO:0000256" key="4">
    <source>
        <dbReference type="ARBA" id="ARBA00023136"/>
    </source>
</evidence>
<feature type="transmembrane region" description="Helical" evidence="6">
    <location>
        <begin position="612"/>
        <end position="631"/>
    </location>
</feature>
<name>A0A7M5WZ45_9CNID</name>
<dbReference type="OrthoDB" id="422206at2759"/>
<evidence type="ECO:0000256" key="6">
    <source>
        <dbReference type="SAM" id="Phobius"/>
    </source>
</evidence>
<feature type="transmembrane region" description="Helical" evidence="6">
    <location>
        <begin position="703"/>
        <end position="725"/>
    </location>
</feature>
<keyword evidence="4 6" id="KW-0472">Membrane</keyword>
<protein>
    <submittedName>
        <fullName evidence="7">Uncharacterized protein</fullName>
    </submittedName>
</protein>
<dbReference type="GeneID" id="136803632"/>
<dbReference type="PANTHER" id="PTHR10924">
    <property type="entry name" value="MAJOR FACILITATOR SUPERFAMILY PROTEIN-RELATED"/>
    <property type="match status" value="1"/>
</dbReference>
<dbReference type="SUPFAM" id="SSF103473">
    <property type="entry name" value="MFS general substrate transporter"/>
    <property type="match status" value="1"/>
</dbReference>
<feature type="compositionally biased region" description="Polar residues" evidence="5">
    <location>
        <begin position="16"/>
        <end position="49"/>
    </location>
</feature>
<proteinExistence type="predicted"/>
<reference evidence="7" key="1">
    <citation type="submission" date="2021-01" db="UniProtKB">
        <authorList>
            <consortium name="EnsemblMetazoa"/>
        </authorList>
    </citation>
    <scope>IDENTIFICATION</scope>
</reference>
<dbReference type="PANTHER" id="PTHR10924:SF27">
    <property type="entry name" value="SOLUTE CARRIER FAMILY 49 MEMBER 4"/>
    <property type="match status" value="1"/>
</dbReference>
<feature type="compositionally biased region" description="Polar residues" evidence="5">
    <location>
        <begin position="117"/>
        <end position="128"/>
    </location>
</feature>
<evidence type="ECO:0000256" key="3">
    <source>
        <dbReference type="ARBA" id="ARBA00022989"/>
    </source>
</evidence>
<dbReference type="GO" id="GO:0016020">
    <property type="term" value="C:membrane"/>
    <property type="evidence" value="ECO:0007669"/>
    <property type="project" value="UniProtKB-SubCell"/>
</dbReference>
<dbReference type="Proteomes" id="UP000594262">
    <property type="component" value="Unplaced"/>
</dbReference>
<feature type="transmembrane region" description="Helical" evidence="6">
    <location>
        <begin position="380"/>
        <end position="400"/>
    </location>
</feature>
<dbReference type="InterPro" id="IPR011701">
    <property type="entry name" value="MFS"/>
</dbReference>
<evidence type="ECO:0000313" key="8">
    <source>
        <dbReference type="Proteomes" id="UP000594262"/>
    </source>
</evidence>
<dbReference type="InterPro" id="IPR049680">
    <property type="entry name" value="FLVCR1-2_SLC49-like"/>
</dbReference>
<dbReference type="GO" id="GO:0022857">
    <property type="term" value="F:transmembrane transporter activity"/>
    <property type="evidence" value="ECO:0007669"/>
    <property type="project" value="InterPro"/>
</dbReference>
<evidence type="ECO:0000256" key="5">
    <source>
        <dbReference type="SAM" id="MobiDB-lite"/>
    </source>
</evidence>
<feature type="compositionally biased region" description="Polar residues" evidence="5">
    <location>
        <begin position="61"/>
        <end position="97"/>
    </location>
</feature>
<dbReference type="AlphaFoldDB" id="A0A7M5WZ45"/>
<evidence type="ECO:0000256" key="2">
    <source>
        <dbReference type="ARBA" id="ARBA00022692"/>
    </source>
</evidence>
<dbReference type="EnsemblMetazoa" id="CLYHEMT015411.1">
    <property type="protein sequence ID" value="CLYHEMP015411.1"/>
    <property type="gene ID" value="CLYHEMG015411"/>
</dbReference>